<reference evidence="9" key="1">
    <citation type="submission" date="2023-06" db="EMBL/GenBank/DDBJ databases">
        <title>Genomic of Agaribacillus aureum.</title>
        <authorList>
            <person name="Wang G."/>
        </authorList>
    </citation>
    <scope>NUCLEOTIDE SEQUENCE</scope>
    <source>
        <strain evidence="9">BMA12</strain>
    </source>
</reference>
<dbReference type="PANTHER" id="PTHR35794:SF2">
    <property type="entry name" value="CELL DIVISION PROTEIN DIVIVA"/>
    <property type="match status" value="1"/>
</dbReference>
<dbReference type="Gene3D" id="1.20.5.2950">
    <property type="match status" value="1"/>
</dbReference>
<dbReference type="EMBL" id="JAUJEB010000009">
    <property type="protein sequence ID" value="MDN5216582.1"/>
    <property type="molecule type" value="Genomic_DNA"/>
</dbReference>
<evidence type="ECO:0000256" key="6">
    <source>
        <dbReference type="ARBA" id="ARBA00023306"/>
    </source>
</evidence>
<proteinExistence type="inferred from homology"/>
<feature type="compositionally biased region" description="Basic and acidic residues" evidence="8">
    <location>
        <begin position="192"/>
        <end position="221"/>
    </location>
</feature>
<name>A0ABT8LFL6_9BACT</name>
<comment type="similarity">
    <text evidence="2">Belongs to the DivIVA family.</text>
</comment>
<evidence type="ECO:0000256" key="1">
    <source>
        <dbReference type="ARBA" id="ARBA00004496"/>
    </source>
</evidence>
<feature type="coiled-coil region" evidence="7">
    <location>
        <begin position="108"/>
        <end position="160"/>
    </location>
</feature>
<keyword evidence="5 7" id="KW-0175">Coiled coil</keyword>
<dbReference type="PANTHER" id="PTHR35794">
    <property type="entry name" value="CELL DIVISION PROTEIN DIVIVA"/>
    <property type="match status" value="1"/>
</dbReference>
<organism evidence="9 10">
    <name type="scientific">Agaribacillus aureus</name>
    <dbReference type="NCBI Taxonomy" id="3051825"/>
    <lineage>
        <taxon>Bacteria</taxon>
        <taxon>Pseudomonadati</taxon>
        <taxon>Bacteroidota</taxon>
        <taxon>Cytophagia</taxon>
        <taxon>Cytophagales</taxon>
        <taxon>Splendidivirgaceae</taxon>
        <taxon>Agaribacillus</taxon>
    </lineage>
</organism>
<keyword evidence="6" id="KW-0131">Cell cycle</keyword>
<dbReference type="InterPro" id="IPR019933">
    <property type="entry name" value="DivIVA_domain"/>
</dbReference>
<evidence type="ECO:0000256" key="3">
    <source>
        <dbReference type="ARBA" id="ARBA00022490"/>
    </source>
</evidence>
<evidence type="ECO:0000256" key="2">
    <source>
        <dbReference type="ARBA" id="ARBA00009008"/>
    </source>
</evidence>
<keyword evidence="10" id="KW-1185">Reference proteome</keyword>
<dbReference type="InterPro" id="IPR007793">
    <property type="entry name" value="DivIVA_fam"/>
</dbReference>
<accession>A0ABT8LFL6</accession>
<dbReference type="Pfam" id="PF05103">
    <property type="entry name" value="DivIVA"/>
    <property type="match status" value="1"/>
</dbReference>
<dbReference type="Proteomes" id="UP001172083">
    <property type="component" value="Unassembled WGS sequence"/>
</dbReference>
<dbReference type="Gene3D" id="6.10.250.660">
    <property type="match status" value="1"/>
</dbReference>
<feature type="coiled-coil region" evidence="7">
    <location>
        <begin position="29"/>
        <end position="70"/>
    </location>
</feature>
<protein>
    <submittedName>
        <fullName evidence="9">DivIVA domain-containing protein</fullName>
    </submittedName>
</protein>
<gene>
    <name evidence="9" type="ORF">QQ020_31220</name>
</gene>
<evidence type="ECO:0000256" key="4">
    <source>
        <dbReference type="ARBA" id="ARBA00022618"/>
    </source>
</evidence>
<comment type="subcellular location">
    <subcellularLocation>
        <location evidence="1">Cytoplasm</location>
    </subcellularLocation>
</comment>
<keyword evidence="4" id="KW-0132">Cell division</keyword>
<comment type="caution">
    <text evidence="9">The sequence shown here is derived from an EMBL/GenBank/DDBJ whole genome shotgun (WGS) entry which is preliminary data.</text>
</comment>
<feature type="region of interest" description="Disordered" evidence="8">
    <location>
        <begin position="192"/>
        <end position="233"/>
    </location>
</feature>
<evidence type="ECO:0000256" key="5">
    <source>
        <dbReference type="ARBA" id="ARBA00023054"/>
    </source>
</evidence>
<evidence type="ECO:0000313" key="10">
    <source>
        <dbReference type="Proteomes" id="UP001172083"/>
    </source>
</evidence>
<keyword evidence="3" id="KW-0963">Cytoplasm</keyword>
<sequence length="233" mass="26921">MKITPLEIRQKSFEKGFRGYDKDEVNGYLLSLSQEWEKLQDELKELKLGLKNAEREVEKLRQVESSLYKTLKTAEDTGANLIDQANKAAELHLKESQMKAEGLMSDSKNQAKNIVEEAEMKARMVMEKMESEIKNLQQAYKVMENHYDNLLNDLKNLANDTLERMEKGKSVQRKHGVDNIVAEALNYSKEVMDSPLKKNNWDEKDDAPDIKLEIQNDKPESSDESTSFFDQIE</sequence>
<evidence type="ECO:0000256" key="7">
    <source>
        <dbReference type="SAM" id="Coils"/>
    </source>
</evidence>
<dbReference type="NCBIfam" id="TIGR03544">
    <property type="entry name" value="DivI1A_domain"/>
    <property type="match status" value="1"/>
</dbReference>
<evidence type="ECO:0000256" key="8">
    <source>
        <dbReference type="SAM" id="MobiDB-lite"/>
    </source>
</evidence>
<evidence type="ECO:0000313" key="9">
    <source>
        <dbReference type="EMBL" id="MDN5216582.1"/>
    </source>
</evidence>
<dbReference type="RefSeq" id="WP_346761914.1">
    <property type="nucleotide sequence ID" value="NZ_JAUJEB010000009.1"/>
</dbReference>
<feature type="compositionally biased region" description="Polar residues" evidence="8">
    <location>
        <begin position="224"/>
        <end position="233"/>
    </location>
</feature>